<accession>A0A6A4HLP9</accession>
<sequence>MPNPIPSPNHSILSRSALNARIQYQALHLCRHTFKFLTVLVRNGDLPEAIDAFNGARRARIGQEGQGWVDLRDMSEWSCKTKARMEERLSDAYSIASWLIPSISITTTTN</sequence>
<organism evidence="1 2">
    <name type="scientific">Gymnopus androsaceus JB14</name>
    <dbReference type="NCBI Taxonomy" id="1447944"/>
    <lineage>
        <taxon>Eukaryota</taxon>
        <taxon>Fungi</taxon>
        <taxon>Dikarya</taxon>
        <taxon>Basidiomycota</taxon>
        <taxon>Agaricomycotina</taxon>
        <taxon>Agaricomycetes</taxon>
        <taxon>Agaricomycetidae</taxon>
        <taxon>Agaricales</taxon>
        <taxon>Marasmiineae</taxon>
        <taxon>Omphalotaceae</taxon>
        <taxon>Gymnopus</taxon>
    </lineage>
</organism>
<name>A0A6A4HLP9_9AGAR</name>
<protein>
    <submittedName>
        <fullName evidence="1">Uncharacterized protein</fullName>
    </submittedName>
</protein>
<reference evidence="1" key="1">
    <citation type="journal article" date="2019" name="Environ. Microbiol.">
        <title>Fungal ecological strategies reflected in gene transcription - a case study of two litter decomposers.</title>
        <authorList>
            <person name="Barbi F."/>
            <person name="Kohler A."/>
            <person name="Barry K."/>
            <person name="Baskaran P."/>
            <person name="Daum C."/>
            <person name="Fauchery L."/>
            <person name="Ihrmark K."/>
            <person name="Kuo A."/>
            <person name="LaButti K."/>
            <person name="Lipzen A."/>
            <person name="Morin E."/>
            <person name="Grigoriev I.V."/>
            <person name="Henrissat B."/>
            <person name="Lindahl B."/>
            <person name="Martin F."/>
        </authorList>
    </citation>
    <scope>NUCLEOTIDE SEQUENCE</scope>
    <source>
        <strain evidence="1">JB14</strain>
    </source>
</reference>
<dbReference type="AlphaFoldDB" id="A0A6A4HLP9"/>
<keyword evidence="2" id="KW-1185">Reference proteome</keyword>
<dbReference type="EMBL" id="ML769492">
    <property type="protein sequence ID" value="KAE9397785.1"/>
    <property type="molecule type" value="Genomic_DNA"/>
</dbReference>
<dbReference type="Proteomes" id="UP000799118">
    <property type="component" value="Unassembled WGS sequence"/>
</dbReference>
<evidence type="ECO:0000313" key="1">
    <source>
        <dbReference type="EMBL" id="KAE9397785.1"/>
    </source>
</evidence>
<gene>
    <name evidence="1" type="ORF">BT96DRAFT_61442</name>
</gene>
<proteinExistence type="predicted"/>
<evidence type="ECO:0000313" key="2">
    <source>
        <dbReference type="Proteomes" id="UP000799118"/>
    </source>
</evidence>